<feature type="compositionally biased region" description="Low complexity" evidence="1">
    <location>
        <begin position="28"/>
        <end position="39"/>
    </location>
</feature>
<feature type="region of interest" description="Disordered" evidence="1">
    <location>
        <begin position="1039"/>
        <end position="1119"/>
    </location>
</feature>
<evidence type="ECO:0000313" key="2">
    <source>
        <dbReference type="EMBL" id="KAK1701397.1"/>
    </source>
</evidence>
<dbReference type="AlphaFoldDB" id="A0AAJ0AZX4"/>
<name>A0AAJ0AZX4_9PEZI</name>
<accession>A0AAJ0AZX4</accession>
<comment type="caution">
    <text evidence="2">The sequence shown here is derived from an EMBL/GenBank/DDBJ whole genome shotgun (WGS) entry which is preliminary data.</text>
</comment>
<proteinExistence type="predicted"/>
<dbReference type="PANTHER" id="PTHR33099">
    <property type="entry name" value="FE2OG DIOXYGENASE DOMAIN-CONTAINING PROTEIN"/>
    <property type="match status" value="1"/>
</dbReference>
<dbReference type="RefSeq" id="XP_060437152.1">
    <property type="nucleotide sequence ID" value="XM_060580898.1"/>
</dbReference>
<evidence type="ECO:0000256" key="1">
    <source>
        <dbReference type="SAM" id="MobiDB-lite"/>
    </source>
</evidence>
<gene>
    <name evidence="2" type="ORF">BDP55DRAFT_762977</name>
</gene>
<dbReference type="PANTHER" id="PTHR33099:SF7">
    <property type="entry name" value="MYND-TYPE DOMAIN-CONTAINING PROTEIN"/>
    <property type="match status" value="1"/>
</dbReference>
<feature type="region of interest" description="Disordered" evidence="1">
    <location>
        <begin position="286"/>
        <end position="310"/>
    </location>
</feature>
<feature type="region of interest" description="Disordered" evidence="1">
    <location>
        <begin position="23"/>
        <end position="55"/>
    </location>
</feature>
<dbReference type="Proteomes" id="UP001224890">
    <property type="component" value="Unassembled WGS sequence"/>
</dbReference>
<protein>
    <submittedName>
        <fullName evidence="2">Uncharacterized protein</fullName>
    </submittedName>
</protein>
<feature type="compositionally biased region" description="Polar residues" evidence="1">
    <location>
        <begin position="1044"/>
        <end position="1062"/>
    </location>
</feature>
<dbReference type="GeneID" id="85465424"/>
<feature type="compositionally biased region" description="Basic residues" evidence="1">
    <location>
        <begin position="294"/>
        <end position="307"/>
    </location>
</feature>
<evidence type="ECO:0000313" key="3">
    <source>
        <dbReference type="Proteomes" id="UP001224890"/>
    </source>
</evidence>
<reference evidence="2" key="1">
    <citation type="submission" date="2021-06" db="EMBL/GenBank/DDBJ databases">
        <title>Comparative genomics, transcriptomics and evolutionary studies reveal genomic signatures of adaptation to plant cell wall in hemibiotrophic fungi.</title>
        <authorList>
            <consortium name="DOE Joint Genome Institute"/>
            <person name="Baroncelli R."/>
            <person name="Diaz J.F."/>
            <person name="Benocci T."/>
            <person name="Peng M."/>
            <person name="Battaglia E."/>
            <person name="Haridas S."/>
            <person name="Andreopoulos W."/>
            <person name="Labutti K."/>
            <person name="Pangilinan J."/>
            <person name="Floch G.L."/>
            <person name="Makela M.R."/>
            <person name="Henrissat B."/>
            <person name="Grigoriev I.V."/>
            <person name="Crouch J.A."/>
            <person name="De Vries R.P."/>
            <person name="Sukno S.A."/>
            <person name="Thon M.R."/>
        </authorList>
    </citation>
    <scope>NUCLEOTIDE SEQUENCE</scope>
    <source>
        <strain evidence="2">CBS 193.32</strain>
    </source>
</reference>
<dbReference type="EMBL" id="JAHMHR010000001">
    <property type="protein sequence ID" value="KAK1701397.1"/>
    <property type="molecule type" value="Genomic_DNA"/>
</dbReference>
<keyword evidence="3" id="KW-1185">Reference proteome</keyword>
<organism evidence="2 3">
    <name type="scientific">Colletotrichum godetiae</name>
    <dbReference type="NCBI Taxonomy" id="1209918"/>
    <lineage>
        <taxon>Eukaryota</taxon>
        <taxon>Fungi</taxon>
        <taxon>Dikarya</taxon>
        <taxon>Ascomycota</taxon>
        <taxon>Pezizomycotina</taxon>
        <taxon>Sordariomycetes</taxon>
        <taxon>Hypocreomycetidae</taxon>
        <taxon>Glomerellales</taxon>
        <taxon>Glomerellaceae</taxon>
        <taxon>Colletotrichum</taxon>
        <taxon>Colletotrichum acutatum species complex</taxon>
    </lineage>
</organism>
<feature type="region of interest" description="Disordered" evidence="1">
    <location>
        <begin position="329"/>
        <end position="349"/>
    </location>
</feature>
<sequence length="1119" mass="123237">MDFPVVDPVHQTEGEPRATEAIATQAVTTEPTTNDIETTAGPSGTEDAAAGHEHDDDAASVASSALTENWKHSFDEDLSDALAGIQTQGTFASFHPLKRVDPDLSVQDVGAVSLPLSESTVRQLIDKAIRAPFGKGSETIVDTAVRNTWELDPSQFKLRSPRWAADLQKICAVVAKDLGVTLPGYRVVLTYNLAVDPAASRPSAGLRRQETRGLRHTLRRWLKDPDAGEIDHVYYGLGHEYTEANISMNALKGRDAAIVQTLQELSAGLEFDVLLALTEKKEIGPTKYAGNPQKKVKKTRRKRKQTKRWSEAELREGADLFDMRVEDFESSSDGFDSDPNEAQMSHETEVPTYKSLSVKVVVDLSGSPILRDVGLDWNNVLDAMEFFGGAERHEKYEGYQGNWGPTATHWYCTTAVLIIRRDKISSFLKGRMTDKWDPDENHSVLLDYLTDSVLKALQNRKSSYETLKDIWGTSILRPETRAHTLSRMLRSAVALKDFEFFEKVSESRIDKEGERPLPASYYQLLYDKVSDGEVAFSHIKKGYVFYAVLCPMLPTFVLINHVTVVSSLTSTVLKGRQFFEICETVWAFAPPDQPLSDEIREWARATLTKGLKDIADAAIFIRQDGLALVMCAERYADFEWLSSVVMPLIEELLVSTPAFALEFLSALLSGARRKAFPVTQAVNLYKRLARDLISMLDLEKVHGPRGDDPAHRAARNTYGRTAPHAPDHRLALTHVAVADLFSGLIKLASSPPQEDLVLPLVLKIVSHAPKMQPLDFPVLWIPLLRELLAILEATKTPLDTPRYQQLFAAVFEAYRDNYVGSKPVRPPSGQLGSGMYLVQFCTCGDCSKLDNFLANPSQTSLRLIIGTKKQRHHVRRVIYDHGIQVTHETERFAPGGPTMVITKMGQMDVAKQQARAKEAEAVFQAFDQTNLGVLLGEDYPAIATVLWQRPVNLVPGRGGVRYPPAPVAAPVVAAVPPPVPAPGPAAADYVPLGHTIVAAVGPAWIPPPTNRHQPMIGSERGPPPEDLEYNTTVEDYWRARNPRSRSGPQPMNGPVQTPTEMQSAPRPFAPTTGNAGGPLRPPPSVANGMGLDAVPGPSRAPPPIAGTKRKAEPEIIDLT</sequence>